<dbReference type="InterPro" id="IPR025048">
    <property type="entry name" value="DUF3987"/>
</dbReference>
<proteinExistence type="predicted"/>
<evidence type="ECO:0000256" key="1">
    <source>
        <dbReference type="SAM" id="MobiDB-lite"/>
    </source>
</evidence>
<protein>
    <recommendedName>
        <fullName evidence="4">DUF3987 domain-containing protein</fullName>
    </recommendedName>
</protein>
<keyword evidence="3" id="KW-1185">Reference proteome</keyword>
<organism evidence="2 3">
    <name type="scientific">Klebsormidium nitens</name>
    <name type="common">Green alga</name>
    <name type="synonym">Ulothrix nitens</name>
    <dbReference type="NCBI Taxonomy" id="105231"/>
    <lineage>
        <taxon>Eukaryota</taxon>
        <taxon>Viridiplantae</taxon>
        <taxon>Streptophyta</taxon>
        <taxon>Klebsormidiophyceae</taxon>
        <taxon>Klebsormidiales</taxon>
        <taxon>Klebsormidiaceae</taxon>
        <taxon>Klebsormidium</taxon>
    </lineage>
</organism>
<evidence type="ECO:0000313" key="3">
    <source>
        <dbReference type="Proteomes" id="UP000054558"/>
    </source>
</evidence>
<dbReference type="Pfam" id="PF13148">
    <property type="entry name" value="DUF3987"/>
    <property type="match status" value="1"/>
</dbReference>
<dbReference type="AlphaFoldDB" id="A0A1Y1I491"/>
<sequence>MAKRRSNGGHPACAIGNIRAISEILTVDNFMTSFPESIADVICRSARRVAVSPWALGLPVVSVATYCLGPLSEVVITSCDWKTRVLNWSIAVSSSGGGKTQAYNKVQKAVTSFEEQINDEVKERMISYLEENKVPVGTEAYEDEMRNAGFVKVAVDGAVTFERLFNILLSNKDHSGLLNLEEGMQFFESLDCFKKGNADRITALKLRGGGAWTRETVSEKDKRSCELTHLVVCGYTQPDPIAREIEKVPNDGLMNRWTICFLPQLYPKFDALRIPVNEQNTIKDDDNRLTEIFYRLYKLAHDEDGTARKVTWILDGDAELAFEKEHDRIQTVLQSLYDQDQGEKGGFLSKAKGDALAIAGAYEAIMTICDPNCPSNLSVGNVYKISENSVAASWGYILLLLRQRVHFENDPVVSKIVSKVLDWQNPYEEDGDDKSWEQKDDDKFSLSVLEKRAVKLFDDFKDAKTIARGEASRKRKYGSIQQIDELFSFLSSEDDGGSHCFGSCKRAKKYPFKKKQPVFFKEIPEEGSQSYVEIVNKLTKLGLKFKDFYNRESQVVERLTDVIEDAEMEDDEDDNEGEENDME</sequence>
<name>A0A1Y1I491_KLENI</name>
<feature type="region of interest" description="Disordered" evidence="1">
    <location>
        <begin position="560"/>
        <end position="583"/>
    </location>
</feature>
<feature type="compositionally biased region" description="Acidic residues" evidence="1">
    <location>
        <begin position="562"/>
        <end position="583"/>
    </location>
</feature>
<evidence type="ECO:0008006" key="4">
    <source>
        <dbReference type="Google" id="ProtNLM"/>
    </source>
</evidence>
<gene>
    <name evidence="2" type="ORF">KFL_001820020</name>
</gene>
<accession>A0A1Y1I491</accession>
<dbReference type="EMBL" id="DF237131">
    <property type="protein sequence ID" value="GAQ84249.1"/>
    <property type="molecule type" value="Genomic_DNA"/>
</dbReference>
<dbReference type="Proteomes" id="UP000054558">
    <property type="component" value="Unassembled WGS sequence"/>
</dbReference>
<evidence type="ECO:0000313" key="2">
    <source>
        <dbReference type="EMBL" id="GAQ84249.1"/>
    </source>
</evidence>
<reference evidence="2 3" key="1">
    <citation type="journal article" date="2014" name="Nat. Commun.">
        <title>Klebsormidium flaccidum genome reveals primary factors for plant terrestrial adaptation.</title>
        <authorList>
            <person name="Hori K."/>
            <person name="Maruyama F."/>
            <person name="Fujisawa T."/>
            <person name="Togashi T."/>
            <person name="Yamamoto N."/>
            <person name="Seo M."/>
            <person name="Sato S."/>
            <person name="Yamada T."/>
            <person name="Mori H."/>
            <person name="Tajima N."/>
            <person name="Moriyama T."/>
            <person name="Ikeuchi M."/>
            <person name="Watanabe M."/>
            <person name="Wada H."/>
            <person name="Kobayashi K."/>
            <person name="Saito M."/>
            <person name="Masuda T."/>
            <person name="Sasaki-Sekimoto Y."/>
            <person name="Mashiguchi K."/>
            <person name="Awai K."/>
            <person name="Shimojima M."/>
            <person name="Masuda S."/>
            <person name="Iwai M."/>
            <person name="Nobusawa T."/>
            <person name="Narise T."/>
            <person name="Kondo S."/>
            <person name="Saito H."/>
            <person name="Sato R."/>
            <person name="Murakawa M."/>
            <person name="Ihara Y."/>
            <person name="Oshima-Yamada Y."/>
            <person name="Ohtaka K."/>
            <person name="Satoh M."/>
            <person name="Sonobe K."/>
            <person name="Ishii M."/>
            <person name="Ohtani R."/>
            <person name="Kanamori-Sato M."/>
            <person name="Honoki R."/>
            <person name="Miyazaki D."/>
            <person name="Mochizuki H."/>
            <person name="Umetsu J."/>
            <person name="Higashi K."/>
            <person name="Shibata D."/>
            <person name="Kamiya Y."/>
            <person name="Sato N."/>
            <person name="Nakamura Y."/>
            <person name="Tabata S."/>
            <person name="Ida S."/>
            <person name="Kurokawa K."/>
            <person name="Ohta H."/>
        </authorList>
    </citation>
    <scope>NUCLEOTIDE SEQUENCE [LARGE SCALE GENOMIC DNA]</scope>
    <source>
        <strain evidence="2 3">NIES-2285</strain>
    </source>
</reference>